<dbReference type="PANTHER" id="PTHR11070:SF23">
    <property type="entry name" value="RECBCD ENZYME SUBUNIT RECB"/>
    <property type="match status" value="1"/>
</dbReference>
<comment type="catalytic activity">
    <reaction evidence="13 15">
        <text>Couples ATP hydrolysis with the unwinding of duplex DNA by translocating in the 3'-5' direction.</text>
        <dbReference type="EC" id="5.6.2.4"/>
    </reaction>
</comment>
<dbReference type="InterPro" id="IPR038726">
    <property type="entry name" value="PDDEXK_AddAB-type"/>
</dbReference>
<feature type="domain" description="UvrD-like helicase C-terminal" evidence="18">
    <location>
        <begin position="352"/>
        <end position="614"/>
    </location>
</feature>
<dbReference type="OrthoDB" id="9810135at2"/>
<evidence type="ECO:0000256" key="9">
    <source>
        <dbReference type="ARBA" id="ARBA00022842"/>
    </source>
</evidence>
<feature type="region of interest" description="Nuclease activity, interacts with RecD and RecA" evidence="15">
    <location>
        <begin position="775"/>
        <end position="1104"/>
    </location>
</feature>
<comment type="subunit">
    <text evidence="15">Heterotrimer of RecB, RecC and RecD. All subunits contribute to DNA-binding. Interacts with RecA.</text>
</comment>
<comment type="similarity">
    <text evidence="15">Belongs to the helicase family. UvrD subfamily.</text>
</comment>
<evidence type="ECO:0000256" key="12">
    <source>
        <dbReference type="ARBA" id="ARBA00023235"/>
    </source>
</evidence>
<dbReference type="Gene3D" id="3.40.50.300">
    <property type="entry name" value="P-loop containing nucleotide triphosphate hydrolases"/>
    <property type="match status" value="3"/>
</dbReference>
<keyword evidence="12 15" id="KW-0413">Isomerase</keyword>
<dbReference type="RefSeq" id="WP_085098857.1">
    <property type="nucleotide sequence ID" value="NZ_AP022603.1"/>
</dbReference>
<keyword evidence="1 15" id="KW-0540">Nuclease</keyword>
<dbReference type="STRING" id="1793.AWC04_16010"/>
<dbReference type="EMBL" id="LQOJ01000050">
    <property type="protein sequence ID" value="ORV00088.1"/>
    <property type="molecule type" value="Genomic_DNA"/>
</dbReference>
<dbReference type="GO" id="GO:0005524">
    <property type="term" value="F:ATP binding"/>
    <property type="evidence" value="ECO:0007669"/>
    <property type="project" value="UniProtKB-UniRule"/>
</dbReference>
<dbReference type="EC" id="5.6.2.4" evidence="15"/>
<dbReference type="GO" id="GO:0043138">
    <property type="term" value="F:3'-5' DNA helicase activity"/>
    <property type="evidence" value="ECO:0007669"/>
    <property type="project" value="UniProtKB-UniRule"/>
</dbReference>
<dbReference type="PANTHER" id="PTHR11070">
    <property type="entry name" value="UVRD / RECB / PCRA DNA HELICASE FAMILY MEMBER"/>
    <property type="match status" value="1"/>
</dbReference>
<evidence type="ECO:0000256" key="7">
    <source>
        <dbReference type="ARBA" id="ARBA00022839"/>
    </source>
</evidence>
<dbReference type="Pfam" id="PF00580">
    <property type="entry name" value="UvrD-helicase"/>
    <property type="match status" value="1"/>
</dbReference>
<feature type="binding site" evidence="15">
    <location>
        <position position="847"/>
    </location>
    <ligand>
        <name>Mg(2+)</name>
        <dbReference type="ChEBI" id="CHEBI:18420"/>
    </ligand>
</feature>
<comment type="catalytic activity">
    <reaction evidence="15">
        <text>Exonucleolytic cleavage (in the presence of ATP) in either 5'- to 3'- or 3'- to 5'-direction to yield 5'-phosphooligonucleotides.</text>
        <dbReference type="EC" id="3.1.11.5"/>
    </reaction>
</comment>
<evidence type="ECO:0000256" key="15">
    <source>
        <dbReference type="HAMAP-Rule" id="MF_01485"/>
    </source>
</evidence>
<dbReference type="InterPro" id="IPR004586">
    <property type="entry name" value="RecB"/>
</dbReference>
<keyword evidence="2 15" id="KW-0479">Metal-binding</keyword>
<comment type="catalytic activity">
    <reaction evidence="14 15">
        <text>ATP + H2O = ADP + phosphate + H(+)</text>
        <dbReference type="Rhea" id="RHEA:13065"/>
        <dbReference type="ChEBI" id="CHEBI:15377"/>
        <dbReference type="ChEBI" id="CHEBI:15378"/>
        <dbReference type="ChEBI" id="CHEBI:30616"/>
        <dbReference type="ChEBI" id="CHEBI:43474"/>
        <dbReference type="ChEBI" id="CHEBI:456216"/>
        <dbReference type="EC" id="5.6.2.4"/>
    </reaction>
</comment>
<dbReference type="EC" id="3.1.11.5" evidence="15"/>
<dbReference type="GO" id="GO:0003677">
    <property type="term" value="F:DNA binding"/>
    <property type="evidence" value="ECO:0007669"/>
    <property type="project" value="UniProtKB-UniRule"/>
</dbReference>
<evidence type="ECO:0000256" key="4">
    <source>
        <dbReference type="ARBA" id="ARBA00022763"/>
    </source>
</evidence>
<keyword evidence="8 15" id="KW-0067">ATP-binding</keyword>
<feature type="binding site" evidence="16">
    <location>
        <begin position="21"/>
        <end position="28"/>
    </location>
    <ligand>
        <name>ATP</name>
        <dbReference type="ChEBI" id="CHEBI:30616"/>
    </ligand>
</feature>
<comment type="domain">
    <text evidence="15">The N-terminal DNA-binding domain is a ssDNA-dependent ATPase and has ATP-dependent 3'-5' helicase function. This domain interacts with RecC.</text>
</comment>
<dbReference type="InterPro" id="IPR014016">
    <property type="entry name" value="UvrD-like_ATP-bd"/>
</dbReference>
<gene>
    <name evidence="15" type="primary">recB</name>
    <name evidence="19" type="ORF">AWC04_16010</name>
</gene>
<evidence type="ECO:0000256" key="1">
    <source>
        <dbReference type="ARBA" id="ARBA00022722"/>
    </source>
</evidence>
<dbReference type="HAMAP" id="MF_01485">
    <property type="entry name" value="RecB"/>
    <property type="match status" value="1"/>
</dbReference>
<comment type="caution">
    <text evidence="19">The sequence shown here is derived from an EMBL/GenBank/DDBJ whole genome shotgun (WGS) entry which is preliminary data.</text>
</comment>
<keyword evidence="7 15" id="KW-0269">Exonuclease</keyword>
<keyword evidence="20" id="KW-1185">Reference proteome</keyword>
<feature type="domain" description="UvrD-like helicase ATP-binding" evidence="17">
    <location>
        <begin position="1"/>
        <end position="327"/>
    </location>
</feature>
<sequence>MDPFDLWAELPAAGTTTVLEASAGTGKTYALAALVARYLAEGRATLDEMLLITFTRAATRELRERVRAQLLNAVEAFGRPESVTDDVLRRLVDVPAAEAEVRAKRLRDALAAFDDASVTTTHGFCQLVLRSLGVAGDSDSNVTLVENLDDLVSEITDDLYLAGFAHAEDRPVMTRADAGKLAKEVVAHPGVELRPADPAPGTPAAVRRDFAGKVLAELEIRKRRDRILSYDDLLSRLAGALQAGGADAARARMRSRWKVVLVDEFQDTDPIQWQVLESAFDGYAALILIGDPKQAIYAFRGADINTYLRAADGAAVRKTLNRNWRSDARLVASLQTLLGGAALGDPRIRVHPVDAQHPGSRLTGPSCEAPIRLRIADRDAVGVPPNKPLSIEVLRAHIAADLVGDVARMLAGGVRFDGSPLSAGDIAVITERNEDAVRCYEGLLAAGIPAVFTGDLDIFGTEAAADWLTLLEAFDQPDRTGVVRAAGATVFFGETAATLAAGGPELTDRLAETLREWADHARGRGIAAVLEAAQLAGMSQRLLGHTGGERSMTDLTQLSHLLSEAAHRDRLSLPGLRDWLRRRRTERDGMGERRRRLDSDADAVQVLTVWGSKGLQFPVVYLPYSFNRYLGEPDFPRYHDGDVRCLHIGGDSGPQRQQAVSAAQAETAGETLRVSYVALTRAQSQLVLWWAPSWNEPTGGVSRLVRGRRPGQSEVPAACLPMESDDVVPEAFAEWEAAGALVVEPSEIRAVEPVARERPSAELAVREFTRTLDTGWRRTSYSALLRAAEGVLPASGVGSEATDAGKDDETHTVDGGVAAGPSAVSEGALISPMAQVPAGAELGSLVHAVLEVADPAAADLTAELTAQVRAQQKWWPVAVSAEELGAALLPMHDTPLGPLAGGLTLRNIGHRDRLCELDFEIPLAGGDGCADAPRITVARIGELLAARLSPDDPLVGYAERLMTPELGGQPLRGYLSGSIDVVLRVPGRRYLIVDYKTNKLGDPARPLTSADYGQSQLVAAMEHSHYPLQALLYSVVLHRFLRWRQPNYDPDRHLGGVLYLFLRGMCGPETPAVDGVPAGVFSWAPPAKLIVELSDLLAAQEVRA</sequence>
<evidence type="ECO:0000256" key="5">
    <source>
        <dbReference type="ARBA" id="ARBA00022801"/>
    </source>
</evidence>
<evidence type="ECO:0000313" key="20">
    <source>
        <dbReference type="Proteomes" id="UP000193484"/>
    </source>
</evidence>
<comment type="domain">
    <text evidence="15">The C-terminal domain has nuclease activity and interacts with RecD. It interacts with RecA, facilitating its loading onto ssDNA.</text>
</comment>
<dbReference type="GO" id="GO:0000287">
    <property type="term" value="F:magnesium ion binding"/>
    <property type="evidence" value="ECO:0007669"/>
    <property type="project" value="UniProtKB-UniRule"/>
</dbReference>
<dbReference type="GO" id="GO:0005829">
    <property type="term" value="C:cytosol"/>
    <property type="evidence" value="ECO:0007669"/>
    <property type="project" value="TreeGrafter"/>
</dbReference>
<dbReference type="Pfam" id="PF12705">
    <property type="entry name" value="PDDEXK_1"/>
    <property type="match status" value="1"/>
</dbReference>
<dbReference type="PROSITE" id="PS51198">
    <property type="entry name" value="UVRD_HELICASE_ATP_BIND"/>
    <property type="match status" value="1"/>
</dbReference>
<keyword evidence="6 15" id="KW-0347">Helicase</keyword>
<evidence type="ECO:0000256" key="14">
    <source>
        <dbReference type="ARBA" id="ARBA00048988"/>
    </source>
</evidence>
<dbReference type="GO" id="GO:0016887">
    <property type="term" value="F:ATP hydrolysis activity"/>
    <property type="evidence" value="ECO:0007669"/>
    <property type="project" value="RHEA"/>
</dbReference>
<accession>A0A1X1R5P5</accession>
<evidence type="ECO:0000256" key="13">
    <source>
        <dbReference type="ARBA" id="ARBA00034617"/>
    </source>
</evidence>
<dbReference type="Pfam" id="PF13361">
    <property type="entry name" value="UvrD_C"/>
    <property type="match status" value="1"/>
</dbReference>
<protein>
    <recommendedName>
        <fullName evidence="15">RecBCD enzyme subunit RecB</fullName>
        <ecNumber evidence="15">3.1.11.5</ecNumber>
        <ecNumber evidence="15">5.6.2.4</ecNumber>
    </recommendedName>
    <alternativeName>
        <fullName evidence="15">DNA 3'-5' helicase subunit RecB</fullName>
    </alternativeName>
    <alternativeName>
        <fullName evidence="15">Exonuclease V subunit RecB</fullName>
        <shortName evidence="15">ExoV subunit RecB</shortName>
    </alternativeName>
    <alternativeName>
        <fullName evidence="15">Helicase/nuclease RecBCD subunit RecB</fullName>
    </alternativeName>
</protein>
<dbReference type="InterPro" id="IPR014017">
    <property type="entry name" value="DNA_helicase_UvrD-like_C"/>
</dbReference>
<dbReference type="Gene3D" id="3.90.320.10">
    <property type="match status" value="1"/>
</dbReference>
<dbReference type="Gene3D" id="1.10.486.10">
    <property type="entry name" value="PCRA, domain 4"/>
    <property type="match status" value="1"/>
</dbReference>
<dbReference type="Proteomes" id="UP000193484">
    <property type="component" value="Unassembled WGS sequence"/>
</dbReference>
<dbReference type="SUPFAM" id="SSF52540">
    <property type="entry name" value="P-loop containing nucleoside triphosphate hydrolases"/>
    <property type="match status" value="1"/>
</dbReference>
<keyword evidence="10 15" id="KW-0238">DNA-binding</keyword>
<dbReference type="GO" id="GO:0000724">
    <property type="term" value="P:double-strand break repair via homologous recombination"/>
    <property type="evidence" value="ECO:0007669"/>
    <property type="project" value="UniProtKB-UniRule"/>
</dbReference>
<keyword evidence="3 15" id="KW-0547">Nucleotide-binding</keyword>
<proteinExistence type="inferred from homology"/>
<dbReference type="GO" id="GO:0008854">
    <property type="term" value="F:exodeoxyribonuclease V activity"/>
    <property type="evidence" value="ECO:0007669"/>
    <property type="project" value="UniProtKB-EC"/>
</dbReference>
<dbReference type="GO" id="GO:0009338">
    <property type="term" value="C:exodeoxyribonuclease V complex"/>
    <property type="evidence" value="ECO:0007669"/>
    <property type="project" value="TreeGrafter"/>
</dbReference>
<dbReference type="InterPro" id="IPR011604">
    <property type="entry name" value="PDDEXK-like_dom_sf"/>
</dbReference>
<dbReference type="InterPro" id="IPR027417">
    <property type="entry name" value="P-loop_NTPase"/>
</dbReference>
<feature type="binding site" evidence="15">
    <location>
        <position position="994"/>
    </location>
    <ligand>
        <name>Mg(2+)</name>
        <dbReference type="ChEBI" id="CHEBI:18420"/>
    </ligand>
</feature>
<dbReference type="InterPro" id="IPR011335">
    <property type="entry name" value="Restrct_endonuc-II-like"/>
</dbReference>
<keyword evidence="11 15" id="KW-0234">DNA repair</keyword>
<comment type="cofactor">
    <cofactor evidence="15">
        <name>Mg(2+)</name>
        <dbReference type="ChEBI" id="CHEBI:18420"/>
    </cofactor>
    <text evidence="15">Binds 1 Mg(2+) ion per subunit.</text>
</comment>
<reference evidence="19 20" key="1">
    <citation type="submission" date="2016-01" db="EMBL/GenBank/DDBJ databases">
        <title>The new phylogeny of the genus Mycobacterium.</title>
        <authorList>
            <person name="Tarcisio F."/>
            <person name="Conor M."/>
            <person name="Antonella G."/>
            <person name="Elisabetta G."/>
            <person name="Giulia F.S."/>
            <person name="Sara T."/>
            <person name="Anna F."/>
            <person name="Clotilde B."/>
            <person name="Roberto B."/>
            <person name="Veronica D.S."/>
            <person name="Fabio R."/>
            <person name="Monica P."/>
            <person name="Olivier J."/>
            <person name="Enrico T."/>
            <person name="Nicola S."/>
        </authorList>
    </citation>
    <scope>NUCLEOTIDE SEQUENCE [LARGE SCALE GENOMIC DNA]</scope>
    <source>
        <strain evidence="19 20">DSM 44179</strain>
    </source>
</reference>
<evidence type="ECO:0000256" key="8">
    <source>
        <dbReference type="ARBA" id="ARBA00022840"/>
    </source>
</evidence>
<comment type="miscellaneous">
    <text evidence="15">In the RecBCD complex, RecB has a slow 3'-5' helicase, an exonuclease activity and loads RecA onto ssDNA, RecD has a fast 5'-3' helicase activity, while RecC stimulates the ATPase and processivity of the RecB helicase and contributes to recognition of the Chi site.</text>
</comment>
<evidence type="ECO:0000313" key="19">
    <source>
        <dbReference type="EMBL" id="ORV00088.1"/>
    </source>
</evidence>
<evidence type="ECO:0000259" key="18">
    <source>
        <dbReference type="PROSITE" id="PS51217"/>
    </source>
</evidence>
<evidence type="ECO:0000256" key="16">
    <source>
        <dbReference type="PROSITE-ProRule" id="PRU00560"/>
    </source>
</evidence>
<feature type="region of interest" description="DNA-binding and helicase activity, interacts with RecC" evidence="15">
    <location>
        <begin position="1"/>
        <end position="745"/>
    </location>
</feature>
<organism evidence="19 20">
    <name type="scientific">Mycolicibacterium fallax</name>
    <name type="common">Mycobacterium fallax</name>
    <dbReference type="NCBI Taxonomy" id="1793"/>
    <lineage>
        <taxon>Bacteria</taxon>
        <taxon>Bacillati</taxon>
        <taxon>Actinomycetota</taxon>
        <taxon>Actinomycetes</taxon>
        <taxon>Mycobacteriales</taxon>
        <taxon>Mycobacteriaceae</taxon>
        <taxon>Mycolicibacterium</taxon>
    </lineage>
</organism>
<evidence type="ECO:0000256" key="6">
    <source>
        <dbReference type="ARBA" id="ARBA00022806"/>
    </source>
</evidence>
<evidence type="ECO:0000256" key="3">
    <source>
        <dbReference type="ARBA" id="ARBA00022741"/>
    </source>
</evidence>
<dbReference type="CDD" id="cd22352">
    <property type="entry name" value="RecB_C-like"/>
    <property type="match status" value="1"/>
</dbReference>
<comment type="function">
    <text evidence="15">A helicase/nuclease that prepares dsDNA breaks (DSB) for recombinational DNA repair. Binds to DSBs and unwinds DNA via a highly rapid and processive ATP-dependent bidirectional helicase activity. Unwinds dsDNA until it encounters a Chi (crossover hotspot instigator) sequence from the 3' direction. Cuts ssDNA a few nucleotides 3' to the Chi site. The properties and activities of the enzyme are changed at Chi. The Chi-altered holoenzyme produces a long 3'-ssDNA overhang and facilitates RecA-binding to the ssDNA for homologous DNA recombination and repair. Holoenzyme degrades any linearized DNA that is unable to undergo homologous recombination. In the holoenzyme this subunit contributes ATPase, 3'-5' helicase, exonuclease activity and loads RecA onto ssDNA.</text>
</comment>
<evidence type="ECO:0000256" key="10">
    <source>
        <dbReference type="ARBA" id="ARBA00023125"/>
    </source>
</evidence>
<keyword evidence="5 15" id="KW-0378">Hydrolase</keyword>
<evidence type="ECO:0000256" key="2">
    <source>
        <dbReference type="ARBA" id="ARBA00022723"/>
    </source>
</evidence>
<keyword evidence="4 15" id="KW-0227">DNA damage</keyword>
<feature type="active site" description="For nuclease activity" evidence="15">
    <location>
        <position position="994"/>
    </location>
</feature>
<dbReference type="PROSITE" id="PS51217">
    <property type="entry name" value="UVRD_HELICASE_CTER"/>
    <property type="match status" value="1"/>
</dbReference>
<dbReference type="InterPro" id="IPR000212">
    <property type="entry name" value="DNA_helicase_UvrD/REP"/>
</dbReference>
<feature type="binding site" evidence="15">
    <location>
        <position position="980"/>
    </location>
    <ligand>
        <name>Mg(2+)</name>
        <dbReference type="ChEBI" id="CHEBI:18420"/>
    </ligand>
</feature>
<dbReference type="SUPFAM" id="SSF52980">
    <property type="entry name" value="Restriction endonuclease-like"/>
    <property type="match status" value="1"/>
</dbReference>
<evidence type="ECO:0000256" key="11">
    <source>
        <dbReference type="ARBA" id="ARBA00023204"/>
    </source>
</evidence>
<evidence type="ECO:0000259" key="17">
    <source>
        <dbReference type="PROSITE" id="PS51198"/>
    </source>
</evidence>
<dbReference type="Gene3D" id="1.10.3170.10">
    <property type="entry name" value="Recbcd, chain B, domain 2"/>
    <property type="match status" value="2"/>
</dbReference>
<name>A0A1X1R5P5_MYCFA</name>
<dbReference type="AlphaFoldDB" id="A0A1X1R5P5"/>
<keyword evidence="9 15" id="KW-0460">Magnesium</keyword>